<dbReference type="InterPro" id="IPR031755">
    <property type="entry name" value="Inhibitor_I66"/>
</dbReference>
<evidence type="ECO:0000313" key="2">
    <source>
        <dbReference type="Proteomes" id="UP000308730"/>
    </source>
</evidence>
<dbReference type="GO" id="GO:0004867">
    <property type="term" value="F:serine-type endopeptidase inhibitor activity"/>
    <property type="evidence" value="ECO:0007669"/>
    <property type="project" value="InterPro"/>
</dbReference>
<dbReference type="AlphaFoldDB" id="A0A4S4MSD3"/>
<comment type="caution">
    <text evidence="1">The sequence shown here is derived from an EMBL/GenBank/DDBJ whole genome shotgun (WGS) entry which is preliminary data.</text>
</comment>
<reference evidence="1 2" key="1">
    <citation type="submission" date="2019-02" db="EMBL/GenBank/DDBJ databases">
        <title>Genome sequencing of the rare red list fungi Antrodiella citrinella (Flaviporus citrinellus).</title>
        <authorList>
            <person name="Buettner E."/>
            <person name="Kellner H."/>
        </authorList>
    </citation>
    <scope>NUCLEOTIDE SEQUENCE [LARGE SCALE GENOMIC DNA]</scope>
    <source>
        <strain evidence="1 2">DSM 108506</strain>
    </source>
</reference>
<organism evidence="1 2">
    <name type="scientific">Antrodiella citrinella</name>
    <dbReference type="NCBI Taxonomy" id="2447956"/>
    <lineage>
        <taxon>Eukaryota</taxon>
        <taxon>Fungi</taxon>
        <taxon>Dikarya</taxon>
        <taxon>Basidiomycota</taxon>
        <taxon>Agaricomycotina</taxon>
        <taxon>Agaricomycetes</taxon>
        <taxon>Polyporales</taxon>
        <taxon>Steccherinaceae</taxon>
        <taxon>Antrodiella</taxon>
    </lineage>
</organism>
<dbReference type="EMBL" id="SGPM01000160">
    <property type="protein sequence ID" value="THH28735.1"/>
    <property type="molecule type" value="Genomic_DNA"/>
</dbReference>
<keyword evidence="2" id="KW-1185">Reference proteome</keyword>
<evidence type="ECO:0000313" key="1">
    <source>
        <dbReference type="EMBL" id="THH28735.1"/>
    </source>
</evidence>
<dbReference type="OrthoDB" id="2794653at2759"/>
<dbReference type="Gene3D" id="2.80.10.50">
    <property type="match status" value="1"/>
</dbReference>
<protein>
    <recommendedName>
        <fullName evidence="3">Ricin B lectin domain-containing protein</fullName>
    </recommendedName>
</protein>
<name>A0A4S4MSD3_9APHY</name>
<dbReference type="Proteomes" id="UP000308730">
    <property type="component" value="Unassembled WGS sequence"/>
</dbReference>
<evidence type="ECO:0008006" key="3">
    <source>
        <dbReference type="Google" id="ProtNLM"/>
    </source>
</evidence>
<dbReference type="Pfam" id="PF16850">
    <property type="entry name" value="Inhibitor_I66"/>
    <property type="match status" value="1"/>
</dbReference>
<dbReference type="CDD" id="cd23428">
    <property type="entry name" value="beta-trefoil_Ricin_SPI"/>
    <property type="match status" value="1"/>
</dbReference>
<accession>A0A4S4MSD3</accession>
<sequence length="155" mass="17040">MSFTLKPGKYIITSVLSNNGIGRYSREDMSLLPKNIYHLTSDQKPAVWDVNMSGDGYILTANGPGRSGHAACIDDKLFAVLLDFPAPDRWRIIPSGSDGPGCYVIAQTTGRSGWVVEGNADDLTQIVLKPLLMTPSEPPHYPPFQVFKFTRVDRA</sequence>
<gene>
    <name evidence="1" type="ORF">EUX98_g5439</name>
</gene>
<proteinExistence type="predicted"/>